<dbReference type="PANTHER" id="PTHR43156">
    <property type="entry name" value="STAGE II SPORULATION PROTEIN E-RELATED"/>
    <property type="match status" value="1"/>
</dbReference>
<dbReference type="SUPFAM" id="SSF81606">
    <property type="entry name" value="PP2C-like"/>
    <property type="match status" value="1"/>
</dbReference>
<dbReference type="InterPro" id="IPR052016">
    <property type="entry name" value="Bact_Sigma-Reg"/>
</dbReference>
<proteinExistence type="predicted"/>
<evidence type="ECO:0000259" key="2">
    <source>
        <dbReference type="SMART" id="SM00331"/>
    </source>
</evidence>
<organism evidence="3 4">
    <name type="scientific">Mesobacillus persicus</name>
    <dbReference type="NCBI Taxonomy" id="930146"/>
    <lineage>
        <taxon>Bacteria</taxon>
        <taxon>Bacillati</taxon>
        <taxon>Bacillota</taxon>
        <taxon>Bacilli</taxon>
        <taxon>Bacillales</taxon>
        <taxon>Bacillaceae</taxon>
        <taxon>Mesobacillus</taxon>
    </lineage>
</organism>
<accession>A0A1H7Z0T2</accession>
<sequence>MKELDYQLHNIVESDNDLYHYCTAIYMFIDTTKQTIEYINAGHPPAIYLDKNGRQKELKTTVPPIGLFKGIDFHSSTFSYTKGARLLLYTDGVSEPLEENRLGSLLKDSTTLTLENVKDKLSKTLEEDGNKCYKNDDQCFILIDLK</sequence>
<name>A0A1H7Z0T2_9BACI</name>
<dbReference type="Pfam" id="PF07228">
    <property type="entry name" value="SpoIIE"/>
    <property type="match status" value="1"/>
</dbReference>
<dbReference type="Gene3D" id="3.60.40.10">
    <property type="entry name" value="PPM-type phosphatase domain"/>
    <property type="match status" value="1"/>
</dbReference>
<dbReference type="STRING" id="930146.SAMN05192533_103195"/>
<evidence type="ECO:0000313" key="4">
    <source>
        <dbReference type="Proteomes" id="UP000198553"/>
    </source>
</evidence>
<feature type="domain" description="PPM-type phosphatase" evidence="2">
    <location>
        <begin position="1"/>
        <end position="145"/>
    </location>
</feature>
<dbReference type="OrthoDB" id="9763484at2"/>
<dbReference type="GO" id="GO:0016791">
    <property type="term" value="F:phosphatase activity"/>
    <property type="evidence" value="ECO:0007669"/>
    <property type="project" value="TreeGrafter"/>
</dbReference>
<keyword evidence="4" id="KW-1185">Reference proteome</keyword>
<reference evidence="4" key="1">
    <citation type="submission" date="2016-10" db="EMBL/GenBank/DDBJ databases">
        <authorList>
            <person name="Varghese N."/>
            <person name="Submissions S."/>
        </authorList>
    </citation>
    <scope>NUCLEOTIDE SEQUENCE [LARGE SCALE GENOMIC DNA]</scope>
    <source>
        <strain evidence="4">B48,IBRC-M 10115,DSM 25386,CECT 8001</strain>
    </source>
</reference>
<dbReference type="EMBL" id="FOBW01000003">
    <property type="protein sequence ID" value="SEM51157.1"/>
    <property type="molecule type" value="Genomic_DNA"/>
</dbReference>
<dbReference type="SMART" id="SM00331">
    <property type="entry name" value="PP2C_SIG"/>
    <property type="match status" value="1"/>
</dbReference>
<evidence type="ECO:0000256" key="1">
    <source>
        <dbReference type="ARBA" id="ARBA00022801"/>
    </source>
</evidence>
<dbReference type="Proteomes" id="UP000198553">
    <property type="component" value="Unassembled WGS sequence"/>
</dbReference>
<protein>
    <submittedName>
        <fullName evidence="3">Sigma-B regulation protein RsbU (Phosphoserine phosphatase)</fullName>
    </submittedName>
</protein>
<dbReference type="PANTHER" id="PTHR43156:SF14">
    <property type="entry name" value="PHOSPHOSERINE PHOSPHATASE RSBP"/>
    <property type="match status" value="1"/>
</dbReference>
<gene>
    <name evidence="3" type="ORF">SAMN05192533_103195</name>
</gene>
<keyword evidence="1" id="KW-0378">Hydrolase</keyword>
<dbReference type="InterPro" id="IPR001932">
    <property type="entry name" value="PPM-type_phosphatase-like_dom"/>
</dbReference>
<evidence type="ECO:0000313" key="3">
    <source>
        <dbReference type="EMBL" id="SEM51157.1"/>
    </source>
</evidence>
<dbReference type="InterPro" id="IPR036457">
    <property type="entry name" value="PPM-type-like_dom_sf"/>
</dbReference>
<dbReference type="AlphaFoldDB" id="A0A1H7Z0T2"/>